<dbReference type="InterPro" id="IPR013325">
    <property type="entry name" value="RNA_pol_sigma_r2"/>
</dbReference>
<organism evidence="7 8">
    <name type="scientific">Phaeodactylibacter luteus</name>
    <dbReference type="NCBI Taxonomy" id="1564516"/>
    <lineage>
        <taxon>Bacteria</taxon>
        <taxon>Pseudomonadati</taxon>
        <taxon>Bacteroidota</taxon>
        <taxon>Saprospiria</taxon>
        <taxon>Saprospirales</taxon>
        <taxon>Haliscomenobacteraceae</taxon>
        <taxon>Phaeodactylibacter</taxon>
    </lineage>
</organism>
<dbReference type="InterPro" id="IPR014284">
    <property type="entry name" value="RNA_pol_sigma-70_dom"/>
</dbReference>
<protein>
    <submittedName>
        <fullName evidence="7">Sigma-70 family RNA polymerase sigma factor</fullName>
    </submittedName>
</protein>
<dbReference type="GO" id="GO:0006352">
    <property type="term" value="P:DNA-templated transcription initiation"/>
    <property type="evidence" value="ECO:0007669"/>
    <property type="project" value="InterPro"/>
</dbReference>
<evidence type="ECO:0000256" key="4">
    <source>
        <dbReference type="ARBA" id="ARBA00023163"/>
    </source>
</evidence>
<dbReference type="InterPro" id="IPR039425">
    <property type="entry name" value="RNA_pol_sigma-70-like"/>
</dbReference>
<dbReference type="PANTHER" id="PTHR43133">
    <property type="entry name" value="RNA POLYMERASE ECF-TYPE SIGMA FACTO"/>
    <property type="match status" value="1"/>
</dbReference>
<dbReference type="SUPFAM" id="SSF88659">
    <property type="entry name" value="Sigma3 and sigma4 domains of RNA polymerase sigma factors"/>
    <property type="match status" value="1"/>
</dbReference>
<keyword evidence="8" id="KW-1185">Reference proteome</keyword>
<evidence type="ECO:0000313" key="7">
    <source>
        <dbReference type="EMBL" id="TXB66496.1"/>
    </source>
</evidence>
<evidence type="ECO:0000256" key="2">
    <source>
        <dbReference type="ARBA" id="ARBA00023015"/>
    </source>
</evidence>
<comment type="caution">
    <text evidence="7">The sequence shown here is derived from an EMBL/GenBank/DDBJ whole genome shotgun (WGS) entry which is preliminary data.</text>
</comment>
<comment type="similarity">
    <text evidence="1">Belongs to the sigma-70 factor family. ECF subfamily.</text>
</comment>
<keyword evidence="3" id="KW-0731">Sigma factor</keyword>
<dbReference type="InterPro" id="IPR013249">
    <property type="entry name" value="RNA_pol_sigma70_r4_t2"/>
</dbReference>
<name>A0A5C6RVD3_9BACT</name>
<feature type="domain" description="RNA polymerase sigma-70 region 2" evidence="5">
    <location>
        <begin position="47"/>
        <end position="114"/>
    </location>
</feature>
<dbReference type="Gene3D" id="1.10.1740.10">
    <property type="match status" value="1"/>
</dbReference>
<dbReference type="GO" id="GO:0016987">
    <property type="term" value="F:sigma factor activity"/>
    <property type="evidence" value="ECO:0007669"/>
    <property type="project" value="UniProtKB-KW"/>
</dbReference>
<evidence type="ECO:0000313" key="8">
    <source>
        <dbReference type="Proteomes" id="UP000321580"/>
    </source>
</evidence>
<dbReference type="Proteomes" id="UP000321580">
    <property type="component" value="Unassembled WGS sequence"/>
</dbReference>
<evidence type="ECO:0000256" key="3">
    <source>
        <dbReference type="ARBA" id="ARBA00023082"/>
    </source>
</evidence>
<dbReference type="PANTHER" id="PTHR43133:SF46">
    <property type="entry name" value="RNA POLYMERASE SIGMA-70 FACTOR ECF SUBFAMILY"/>
    <property type="match status" value="1"/>
</dbReference>
<dbReference type="GO" id="GO:0003677">
    <property type="term" value="F:DNA binding"/>
    <property type="evidence" value="ECO:0007669"/>
    <property type="project" value="InterPro"/>
</dbReference>
<evidence type="ECO:0000256" key="1">
    <source>
        <dbReference type="ARBA" id="ARBA00010641"/>
    </source>
</evidence>
<feature type="domain" description="RNA polymerase sigma factor 70 region 4 type 2" evidence="6">
    <location>
        <begin position="146"/>
        <end position="198"/>
    </location>
</feature>
<dbReference type="Gene3D" id="1.10.10.10">
    <property type="entry name" value="Winged helix-like DNA-binding domain superfamily/Winged helix DNA-binding domain"/>
    <property type="match status" value="1"/>
</dbReference>
<dbReference type="InterPro" id="IPR013324">
    <property type="entry name" value="RNA_pol_sigma_r3/r4-like"/>
</dbReference>
<keyword evidence="4" id="KW-0804">Transcription</keyword>
<proteinExistence type="inferred from homology"/>
<gene>
    <name evidence="7" type="ORF">FRY97_04710</name>
</gene>
<dbReference type="Pfam" id="PF08281">
    <property type="entry name" value="Sigma70_r4_2"/>
    <property type="match status" value="1"/>
</dbReference>
<sequence length="212" mass="23966">MNAPRGQCSKLPPGYYLGPPNLSPVLEVSRDLIQGCLKNDRRAQFALYKLCYPPLMAVCLRYRSNQADANSILNQAFLKILDHLDQLGEEVPFLPWAKRITINTLIDDFRKNRKVKELIALSDKPGEDLETAPVDYNEAEKQFDAEQLEAMVQQLPPVSAKVFNLFAIDGYNHAEIAALLDISEGTSRWHLSSARKKLKDMMSRAMGIYRAV</sequence>
<reference evidence="7 8" key="1">
    <citation type="submission" date="2019-08" db="EMBL/GenBank/DDBJ databases">
        <title>Genome of Phaeodactylibacter luteus.</title>
        <authorList>
            <person name="Bowman J.P."/>
        </authorList>
    </citation>
    <scope>NUCLEOTIDE SEQUENCE [LARGE SCALE GENOMIC DNA]</scope>
    <source>
        <strain evidence="7 8">KCTC 42180</strain>
    </source>
</reference>
<evidence type="ECO:0000259" key="6">
    <source>
        <dbReference type="Pfam" id="PF08281"/>
    </source>
</evidence>
<dbReference type="AlphaFoldDB" id="A0A5C6RVD3"/>
<dbReference type="OrthoDB" id="1491902at2"/>
<keyword evidence="2" id="KW-0805">Transcription regulation</keyword>
<dbReference type="EMBL" id="VOOR01000007">
    <property type="protein sequence ID" value="TXB66496.1"/>
    <property type="molecule type" value="Genomic_DNA"/>
</dbReference>
<dbReference type="NCBIfam" id="TIGR02937">
    <property type="entry name" value="sigma70-ECF"/>
    <property type="match status" value="1"/>
</dbReference>
<dbReference type="InterPro" id="IPR036388">
    <property type="entry name" value="WH-like_DNA-bd_sf"/>
</dbReference>
<dbReference type="SUPFAM" id="SSF88946">
    <property type="entry name" value="Sigma2 domain of RNA polymerase sigma factors"/>
    <property type="match status" value="1"/>
</dbReference>
<dbReference type="InterPro" id="IPR007627">
    <property type="entry name" value="RNA_pol_sigma70_r2"/>
</dbReference>
<dbReference type="Pfam" id="PF04542">
    <property type="entry name" value="Sigma70_r2"/>
    <property type="match status" value="1"/>
</dbReference>
<dbReference type="CDD" id="cd06171">
    <property type="entry name" value="Sigma70_r4"/>
    <property type="match status" value="1"/>
</dbReference>
<accession>A0A5C6RVD3</accession>
<evidence type="ECO:0000259" key="5">
    <source>
        <dbReference type="Pfam" id="PF04542"/>
    </source>
</evidence>